<dbReference type="AlphaFoldDB" id="A0A1X9T4I2"/>
<dbReference type="Proteomes" id="UP000078148">
    <property type="component" value="Plasmid unnamed1"/>
</dbReference>
<evidence type="ECO:0000313" key="2">
    <source>
        <dbReference type="Proteomes" id="UP000078148"/>
    </source>
</evidence>
<keyword evidence="1" id="KW-0614">Plasmid</keyword>
<accession>A0A1X9T4I2</accession>
<evidence type="ECO:0000313" key="1">
    <source>
        <dbReference type="EMBL" id="ARR10776.1"/>
    </source>
</evidence>
<dbReference type="KEGG" id="pbv:AR543_p0168"/>
<sequence>MKNEVVVLICMVSDLVQYVKTYQGPDARERAAAGFEDYTGVSFQEYCEACADDEDPEEILGDLIGTQIEIDENPWITPCS</sequence>
<protein>
    <submittedName>
        <fullName evidence="1">Uncharacterized protein</fullName>
    </submittedName>
</protein>
<dbReference type="EMBL" id="CP021170">
    <property type="protein sequence ID" value="ARR10776.1"/>
    <property type="molecule type" value="Genomic_DNA"/>
</dbReference>
<keyword evidence="2" id="KW-1185">Reference proteome</keyword>
<name>A0A1X9T4I2_9BACL</name>
<reference evidence="1 2" key="1">
    <citation type="journal article" date="2016" name="Int. J. Syst. Evol. Microbiol.">
        <title>Paenibacillus damxungensis sp. nov., isolated from raw yak (Bos grunniens) milk.</title>
        <authorList>
            <person name="Wu Z."/>
            <person name="Gao C."/>
            <person name="Han J."/>
            <person name="Liu Z."/>
        </authorList>
    </citation>
    <scope>NUCLEOTIDE SEQUENCE [LARGE SCALE GENOMIC DNA]</scope>
    <source>
        <strain evidence="1 2">BD3526</strain>
        <plasmid evidence="1 2">unnamed1</plasmid>
    </source>
</reference>
<geneLocation type="plasmid" evidence="1 2">
    <name>unnamed1</name>
</geneLocation>
<gene>
    <name evidence="1" type="ORF">AR543_p0168</name>
</gene>
<dbReference type="RefSeq" id="WP_087071471.1">
    <property type="nucleotide sequence ID" value="NZ_CP021170.1"/>
</dbReference>
<organism evidence="1 2">
    <name type="scientific">Paenibacillus bovis</name>
    <dbReference type="NCBI Taxonomy" id="1616788"/>
    <lineage>
        <taxon>Bacteria</taxon>
        <taxon>Bacillati</taxon>
        <taxon>Bacillota</taxon>
        <taxon>Bacilli</taxon>
        <taxon>Bacillales</taxon>
        <taxon>Paenibacillaceae</taxon>
        <taxon>Paenibacillus</taxon>
    </lineage>
</organism>
<proteinExistence type="predicted"/>
<dbReference type="OrthoDB" id="2667012at2"/>